<gene>
    <name evidence="1" type="ORF">CNX70_19510</name>
</gene>
<sequence length="275" mass="30001">MEQDWQHTTAYPPLGFTPFAEGALGNGDTFGLYWPIGREASEPIVVETWHDEWRLQPHFSSLATFLQAYAAAEDEYVGTPSLADDPTSPRAAYLEAKELIAQRNPDAAIALLEAALAIVPEYTDALVLLHGQYVRAGRIDAAVKVAIEAIISPPSFGGPPFKALQWLRTQPVPDGEPDPIWRACGQLSFNFGGSKENADYPVLLGAIATYVEQGNYLRASTLMQTYAELMSAETVSFQERYAFDATAFIGRQIAVSAMLPQGSRDPATLWSSDLA</sequence>
<protein>
    <submittedName>
        <fullName evidence="1">Uncharacterized protein</fullName>
    </submittedName>
</protein>
<dbReference type="Gene3D" id="1.25.40.10">
    <property type="entry name" value="Tetratricopeptide repeat domain"/>
    <property type="match status" value="1"/>
</dbReference>
<name>A0A290WYY8_9BURK</name>
<proteinExistence type="predicted"/>
<dbReference type="KEGG" id="jsv:CNX70_19510"/>
<dbReference type="AlphaFoldDB" id="A0A290WYY8"/>
<dbReference type="SUPFAM" id="SSF48452">
    <property type="entry name" value="TPR-like"/>
    <property type="match status" value="1"/>
</dbReference>
<dbReference type="Proteomes" id="UP000218437">
    <property type="component" value="Chromosome"/>
</dbReference>
<dbReference type="InterPro" id="IPR011990">
    <property type="entry name" value="TPR-like_helical_dom_sf"/>
</dbReference>
<evidence type="ECO:0000313" key="1">
    <source>
        <dbReference type="EMBL" id="ATD62091.1"/>
    </source>
</evidence>
<dbReference type="EMBL" id="CP023422">
    <property type="protein sequence ID" value="ATD62091.1"/>
    <property type="molecule type" value="Genomic_DNA"/>
</dbReference>
<dbReference type="Pfam" id="PF14559">
    <property type="entry name" value="TPR_19"/>
    <property type="match status" value="1"/>
</dbReference>
<accession>A0A290WYY8</accession>
<keyword evidence="2" id="KW-1185">Reference proteome</keyword>
<evidence type="ECO:0000313" key="2">
    <source>
        <dbReference type="Proteomes" id="UP000218437"/>
    </source>
</evidence>
<reference evidence="1 2" key="1">
    <citation type="submission" date="2017-09" db="EMBL/GenBank/DDBJ databases">
        <title>Complete genome sequence of Janthinobacterium svalbardensis PAMC 27463.</title>
        <authorList>
            <person name="Cho Y.-J."/>
            <person name="Cho A."/>
            <person name="Kim O.-S."/>
            <person name="Lee J.-I."/>
        </authorList>
    </citation>
    <scope>NUCLEOTIDE SEQUENCE [LARGE SCALE GENOMIC DNA]</scope>
    <source>
        <strain evidence="1 2">PAMC 27463</strain>
    </source>
</reference>
<organism evidence="1 2">
    <name type="scientific">Janthinobacterium svalbardensis</name>
    <dbReference type="NCBI Taxonomy" id="368607"/>
    <lineage>
        <taxon>Bacteria</taxon>
        <taxon>Pseudomonadati</taxon>
        <taxon>Pseudomonadota</taxon>
        <taxon>Betaproteobacteria</taxon>
        <taxon>Burkholderiales</taxon>
        <taxon>Oxalobacteraceae</taxon>
        <taxon>Janthinobacterium</taxon>
    </lineage>
</organism>